<dbReference type="InterPro" id="IPR014729">
    <property type="entry name" value="Rossmann-like_a/b/a_fold"/>
</dbReference>
<dbReference type="RefSeq" id="WP_008274174.1">
    <property type="nucleotide sequence ID" value="NZ_AAXW01000005.1"/>
</dbReference>
<dbReference type="Proteomes" id="UP000003781">
    <property type="component" value="Unassembled WGS sequence"/>
</dbReference>
<dbReference type="PIRSF" id="PIRSF006276">
    <property type="entry name" value="UspA"/>
    <property type="match status" value="1"/>
</dbReference>
<comment type="similarity">
    <text evidence="1 2">Belongs to the universal stress protein A family.</text>
</comment>
<evidence type="ECO:0000259" key="3">
    <source>
        <dbReference type="Pfam" id="PF00582"/>
    </source>
</evidence>
<gene>
    <name evidence="4" type="ORF">CY0110_23606</name>
</gene>
<dbReference type="eggNOG" id="COG0589">
    <property type="taxonomic scope" value="Bacteria"/>
</dbReference>
<dbReference type="CDD" id="cd00293">
    <property type="entry name" value="USP-like"/>
    <property type="match status" value="1"/>
</dbReference>
<dbReference type="PANTHER" id="PTHR46268">
    <property type="entry name" value="STRESS RESPONSE PROTEIN NHAX"/>
    <property type="match status" value="1"/>
</dbReference>
<proteinExistence type="inferred from homology"/>
<evidence type="ECO:0000313" key="4">
    <source>
        <dbReference type="EMBL" id="EAZ92606.1"/>
    </source>
</evidence>
<dbReference type="GO" id="GO:0005737">
    <property type="term" value="C:cytoplasm"/>
    <property type="evidence" value="ECO:0007669"/>
    <property type="project" value="UniProtKB-SubCell"/>
</dbReference>
<keyword evidence="2" id="KW-0963">Cytoplasm</keyword>
<dbReference type="EMBL" id="AAXW01000005">
    <property type="protein sequence ID" value="EAZ92606.1"/>
    <property type="molecule type" value="Genomic_DNA"/>
</dbReference>
<evidence type="ECO:0000256" key="2">
    <source>
        <dbReference type="PIRNR" id="PIRNR006276"/>
    </source>
</evidence>
<dbReference type="SUPFAM" id="SSF52402">
    <property type="entry name" value="Adenine nucleotide alpha hydrolases-like"/>
    <property type="match status" value="1"/>
</dbReference>
<dbReference type="InterPro" id="IPR006016">
    <property type="entry name" value="UspA"/>
</dbReference>
<feature type="domain" description="UspA" evidence="3">
    <location>
        <begin position="2"/>
        <end position="141"/>
    </location>
</feature>
<comment type="caution">
    <text evidence="4">The sequence shown here is derived from an EMBL/GenBank/DDBJ whole genome shotgun (WGS) entry which is preliminary data.</text>
</comment>
<accession>A3ILF5</accession>
<reference evidence="4 5" key="1">
    <citation type="submission" date="2007-03" db="EMBL/GenBank/DDBJ databases">
        <authorList>
            <person name="Stal L."/>
            <person name="Ferriera S."/>
            <person name="Johnson J."/>
            <person name="Kravitz S."/>
            <person name="Beeson K."/>
            <person name="Sutton G."/>
            <person name="Rogers Y.-H."/>
            <person name="Friedman R."/>
            <person name="Frazier M."/>
            <person name="Venter J.C."/>
        </authorList>
    </citation>
    <scope>NUCLEOTIDE SEQUENCE [LARGE SCALE GENOMIC DNA]</scope>
    <source>
        <strain evidence="4 5">CCY0110</strain>
    </source>
</reference>
<dbReference type="Pfam" id="PF00582">
    <property type="entry name" value="Usp"/>
    <property type="match status" value="1"/>
</dbReference>
<name>A3ILF5_9CHRO</name>
<dbReference type="PRINTS" id="PR01438">
    <property type="entry name" value="UNVRSLSTRESS"/>
</dbReference>
<dbReference type="PANTHER" id="PTHR46268:SF6">
    <property type="entry name" value="UNIVERSAL STRESS PROTEIN UP12"/>
    <property type="match status" value="1"/>
</dbReference>
<dbReference type="AlphaFoldDB" id="A3ILF5"/>
<organism evidence="4 5">
    <name type="scientific">Crocosphaera chwakensis CCY0110</name>
    <dbReference type="NCBI Taxonomy" id="391612"/>
    <lineage>
        <taxon>Bacteria</taxon>
        <taxon>Bacillati</taxon>
        <taxon>Cyanobacteriota</taxon>
        <taxon>Cyanophyceae</taxon>
        <taxon>Oscillatoriophycideae</taxon>
        <taxon>Chroococcales</taxon>
        <taxon>Aphanothecaceae</taxon>
        <taxon>Crocosphaera</taxon>
        <taxon>Crocosphaera chwakensis</taxon>
    </lineage>
</organism>
<comment type="subcellular location">
    <subcellularLocation>
        <location evidence="2">Cytoplasm</location>
    </subcellularLocation>
</comment>
<dbReference type="InterPro" id="IPR006015">
    <property type="entry name" value="Universal_stress_UspA"/>
</dbReference>
<evidence type="ECO:0000313" key="5">
    <source>
        <dbReference type="Proteomes" id="UP000003781"/>
    </source>
</evidence>
<evidence type="ECO:0000256" key="1">
    <source>
        <dbReference type="ARBA" id="ARBA00008791"/>
    </source>
</evidence>
<sequence length="143" mass="15792">MKLLVAVDCSDSTQKVVNKAQEMAKALSAKLWILHVAQPEPDFVGYDTGPQTVRDYVAETFHGEHSQIQEIAKKLRDQSIETTALLIQGSTVETIIKEAKKLEVDMIIMGSHERNPISELFLGSISKGVISHSECPILIVPTH</sequence>
<dbReference type="OrthoDB" id="9790604at2"/>
<dbReference type="Gene3D" id="3.40.50.620">
    <property type="entry name" value="HUPs"/>
    <property type="match status" value="1"/>
</dbReference>
<keyword evidence="5" id="KW-1185">Reference proteome</keyword>
<protein>
    <recommendedName>
        <fullName evidence="2">Universal stress protein</fullName>
    </recommendedName>
</protein>